<gene>
    <name evidence="2" type="ORF">HZZ13_00795</name>
</gene>
<dbReference type="InterPro" id="IPR036162">
    <property type="entry name" value="Resolvase-like_N_sf"/>
</dbReference>
<name>A0ABS0PGN7_9BRAD</name>
<protein>
    <submittedName>
        <fullName evidence="2">Recombinase family protein</fullName>
    </submittedName>
</protein>
<evidence type="ECO:0000259" key="1">
    <source>
        <dbReference type="Pfam" id="PF00239"/>
    </source>
</evidence>
<feature type="domain" description="Resolvase/invertase-type recombinase catalytic" evidence="1">
    <location>
        <begin position="3"/>
        <end position="39"/>
    </location>
</feature>
<accession>A0ABS0PGN7</accession>
<dbReference type="Pfam" id="PF00239">
    <property type="entry name" value="Resolvase"/>
    <property type="match status" value="1"/>
</dbReference>
<dbReference type="InterPro" id="IPR006119">
    <property type="entry name" value="Resolv_N"/>
</dbReference>
<dbReference type="Gene3D" id="3.40.50.1390">
    <property type="entry name" value="Resolvase, N-terminal catalytic domain"/>
    <property type="match status" value="1"/>
</dbReference>
<proteinExistence type="predicted"/>
<keyword evidence="3" id="KW-1185">Reference proteome</keyword>
<sequence>MWTDRQQYSIANQMAVIAAYAAEHRLTIVRTYIDEGISGL</sequence>
<evidence type="ECO:0000313" key="2">
    <source>
        <dbReference type="EMBL" id="MBH5396357.1"/>
    </source>
</evidence>
<comment type="caution">
    <text evidence="2">The sequence shown here is derived from an EMBL/GenBank/DDBJ whole genome shotgun (WGS) entry which is preliminary data.</text>
</comment>
<evidence type="ECO:0000313" key="3">
    <source>
        <dbReference type="Proteomes" id="UP000807370"/>
    </source>
</evidence>
<dbReference type="EMBL" id="JACCHP010000001">
    <property type="protein sequence ID" value="MBH5396357.1"/>
    <property type="molecule type" value="Genomic_DNA"/>
</dbReference>
<dbReference type="Proteomes" id="UP000807370">
    <property type="component" value="Unassembled WGS sequence"/>
</dbReference>
<dbReference type="RefSeq" id="WP_197957792.1">
    <property type="nucleotide sequence ID" value="NZ_JACCHP010000001.1"/>
</dbReference>
<organism evidence="2 3">
    <name type="scientific">Bradyrhizobium agreste</name>
    <dbReference type="NCBI Taxonomy" id="2751811"/>
    <lineage>
        <taxon>Bacteria</taxon>
        <taxon>Pseudomonadati</taxon>
        <taxon>Pseudomonadota</taxon>
        <taxon>Alphaproteobacteria</taxon>
        <taxon>Hyphomicrobiales</taxon>
        <taxon>Nitrobacteraceae</taxon>
        <taxon>Bradyrhizobium</taxon>
    </lineage>
</organism>
<reference evidence="2 3" key="1">
    <citation type="submission" date="2020-07" db="EMBL/GenBank/DDBJ databases">
        <title>Bradyrhizobium diversity isolated from nodules of indigenous legumes of Western Australia.</title>
        <authorList>
            <person name="Klepa M.S."/>
        </authorList>
    </citation>
    <scope>NUCLEOTIDE SEQUENCE [LARGE SCALE GENOMIC DNA]</scope>
    <source>
        <strain evidence="2 3">CNPSo 4010</strain>
    </source>
</reference>